<evidence type="ECO:0000313" key="3">
    <source>
        <dbReference type="Proteomes" id="UP000240572"/>
    </source>
</evidence>
<accession>A0A2P8CZG9</accession>
<gene>
    <name evidence="2" type="ORF">B0I18_10867</name>
</gene>
<dbReference type="Proteomes" id="UP000240572">
    <property type="component" value="Unassembled WGS sequence"/>
</dbReference>
<feature type="transmembrane region" description="Helical" evidence="1">
    <location>
        <begin position="105"/>
        <end position="124"/>
    </location>
</feature>
<sequence length="125" mass="14019">MQDPGAAEQEDLGSIFAGLRKPENRRLVQTLKVLLLVILYAFEALVTVTAFFFFDYTRKLPKIAALYPGQTINPVTQPYFILFVLGLLTLLAGTFFLLRKKSAFAVYILLLGDLICFILSVRIAT</sequence>
<keyword evidence="1" id="KW-0812">Transmembrane</keyword>
<feature type="transmembrane region" description="Helical" evidence="1">
    <location>
        <begin position="79"/>
        <end position="98"/>
    </location>
</feature>
<evidence type="ECO:0000256" key="1">
    <source>
        <dbReference type="SAM" id="Phobius"/>
    </source>
</evidence>
<proteinExistence type="predicted"/>
<keyword evidence="1" id="KW-0472">Membrane</keyword>
<organism evidence="2 3">
    <name type="scientific">Taibaiella chishuiensis</name>
    <dbReference type="NCBI Taxonomy" id="1434707"/>
    <lineage>
        <taxon>Bacteria</taxon>
        <taxon>Pseudomonadati</taxon>
        <taxon>Bacteroidota</taxon>
        <taxon>Chitinophagia</taxon>
        <taxon>Chitinophagales</taxon>
        <taxon>Chitinophagaceae</taxon>
        <taxon>Taibaiella</taxon>
    </lineage>
</organism>
<feature type="transmembrane region" description="Helical" evidence="1">
    <location>
        <begin position="33"/>
        <end position="54"/>
    </location>
</feature>
<name>A0A2P8CZG9_9BACT</name>
<comment type="caution">
    <text evidence="2">The sequence shown here is derived from an EMBL/GenBank/DDBJ whole genome shotgun (WGS) entry which is preliminary data.</text>
</comment>
<protein>
    <submittedName>
        <fullName evidence="2">Uncharacterized protein</fullName>
    </submittedName>
</protein>
<dbReference type="EMBL" id="PYGD01000008">
    <property type="protein sequence ID" value="PSK90337.1"/>
    <property type="molecule type" value="Genomic_DNA"/>
</dbReference>
<evidence type="ECO:0000313" key="2">
    <source>
        <dbReference type="EMBL" id="PSK90337.1"/>
    </source>
</evidence>
<dbReference type="RefSeq" id="WP_106524216.1">
    <property type="nucleotide sequence ID" value="NZ_PYGD01000008.1"/>
</dbReference>
<keyword evidence="3" id="KW-1185">Reference proteome</keyword>
<dbReference type="AlphaFoldDB" id="A0A2P8CZG9"/>
<keyword evidence="1" id="KW-1133">Transmembrane helix</keyword>
<reference evidence="2 3" key="1">
    <citation type="submission" date="2018-03" db="EMBL/GenBank/DDBJ databases">
        <title>Genomic Encyclopedia of Type Strains, Phase III (KMG-III): the genomes of soil and plant-associated and newly described type strains.</title>
        <authorList>
            <person name="Whitman W."/>
        </authorList>
    </citation>
    <scope>NUCLEOTIDE SEQUENCE [LARGE SCALE GENOMIC DNA]</scope>
    <source>
        <strain evidence="2 3">CGMCC 1.12700</strain>
    </source>
</reference>